<dbReference type="FunFam" id="1.20.1250.20:FF:000505">
    <property type="entry name" value="Predicted protein"/>
    <property type="match status" value="1"/>
</dbReference>
<dbReference type="Gene3D" id="1.20.1250.20">
    <property type="entry name" value="MFS general substrate transporter like domains"/>
    <property type="match status" value="2"/>
</dbReference>
<feature type="transmembrane region" description="Helical" evidence="3">
    <location>
        <begin position="581"/>
        <end position="603"/>
    </location>
</feature>
<feature type="transmembrane region" description="Helical" evidence="3">
    <location>
        <begin position="138"/>
        <end position="163"/>
    </location>
</feature>
<evidence type="ECO:0000313" key="5">
    <source>
        <dbReference type="EMBL" id="KAH3807458.1"/>
    </source>
</evidence>
<dbReference type="OrthoDB" id="6499973at2759"/>
<dbReference type="GO" id="GO:0016020">
    <property type="term" value="C:membrane"/>
    <property type="evidence" value="ECO:0007669"/>
    <property type="project" value="UniProtKB-SubCell"/>
</dbReference>
<dbReference type="PANTHER" id="PTHR11360">
    <property type="entry name" value="MONOCARBOXYLATE TRANSPORTER"/>
    <property type="match status" value="1"/>
</dbReference>
<dbReference type="Proteomes" id="UP000828390">
    <property type="component" value="Unassembled WGS sequence"/>
</dbReference>
<name>A0A9D4FYT4_DREPO</name>
<dbReference type="AlphaFoldDB" id="A0A9D4FYT4"/>
<dbReference type="InterPro" id="IPR050327">
    <property type="entry name" value="Proton-linked_MCT"/>
</dbReference>
<evidence type="ECO:0000256" key="2">
    <source>
        <dbReference type="SAM" id="MobiDB-lite"/>
    </source>
</evidence>
<dbReference type="CDD" id="cd17352">
    <property type="entry name" value="MFS_MCT_SLC16"/>
    <property type="match status" value="1"/>
</dbReference>
<evidence type="ECO:0000313" key="6">
    <source>
        <dbReference type="Proteomes" id="UP000828390"/>
    </source>
</evidence>
<reference evidence="5" key="2">
    <citation type="submission" date="2020-11" db="EMBL/GenBank/DDBJ databases">
        <authorList>
            <person name="McCartney M.A."/>
            <person name="Auch B."/>
            <person name="Kono T."/>
            <person name="Mallez S."/>
            <person name="Becker A."/>
            <person name="Gohl D.M."/>
            <person name="Silverstein K.A.T."/>
            <person name="Koren S."/>
            <person name="Bechman K.B."/>
            <person name="Herman A."/>
            <person name="Abrahante J.E."/>
            <person name="Garbe J."/>
        </authorList>
    </citation>
    <scope>NUCLEOTIDE SEQUENCE</scope>
    <source>
        <strain evidence="5">Duluth1</strain>
        <tissue evidence="5">Whole animal</tissue>
    </source>
</reference>
<keyword evidence="3" id="KW-0812">Transmembrane</keyword>
<comment type="subcellular location">
    <subcellularLocation>
        <location evidence="1">Membrane</location>
        <topology evidence="1">Multi-pass membrane protein</topology>
    </subcellularLocation>
</comment>
<organism evidence="5 6">
    <name type="scientific">Dreissena polymorpha</name>
    <name type="common">Zebra mussel</name>
    <name type="synonym">Mytilus polymorpha</name>
    <dbReference type="NCBI Taxonomy" id="45954"/>
    <lineage>
        <taxon>Eukaryota</taxon>
        <taxon>Metazoa</taxon>
        <taxon>Spiralia</taxon>
        <taxon>Lophotrochozoa</taxon>
        <taxon>Mollusca</taxon>
        <taxon>Bivalvia</taxon>
        <taxon>Autobranchia</taxon>
        <taxon>Heteroconchia</taxon>
        <taxon>Euheterodonta</taxon>
        <taxon>Imparidentia</taxon>
        <taxon>Neoheterodontei</taxon>
        <taxon>Myida</taxon>
        <taxon>Dreissenoidea</taxon>
        <taxon>Dreissenidae</taxon>
        <taxon>Dreissena</taxon>
    </lineage>
</organism>
<proteinExistence type="predicted"/>
<feature type="transmembrane region" description="Helical" evidence="3">
    <location>
        <begin position="202"/>
        <end position="221"/>
    </location>
</feature>
<keyword evidence="6" id="KW-1185">Reference proteome</keyword>
<feature type="transmembrane region" description="Helical" evidence="3">
    <location>
        <begin position="460"/>
        <end position="478"/>
    </location>
</feature>
<keyword evidence="3" id="KW-0472">Membrane</keyword>
<feature type="transmembrane region" description="Helical" evidence="3">
    <location>
        <begin position="517"/>
        <end position="539"/>
    </location>
</feature>
<feature type="compositionally biased region" description="Basic and acidic residues" evidence="2">
    <location>
        <begin position="8"/>
        <end position="37"/>
    </location>
</feature>
<feature type="transmembrane region" description="Helical" evidence="3">
    <location>
        <begin position="551"/>
        <end position="569"/>
    </location>
</feature>
<dbReference type="SUPFAM" id="SSF103473">
    <property type="entry name" value="MFS general substrate transporter"/>
    <property type="match status" value="1"/>
</dbReference>
<feature type="transmembrane region" description="Helical" evidence="3">
    <location>
        <begin position="490"/>
        <end position="511"/>
    </location>
</feature>
<dbReference type="InterPro" id="IPR036259">
    <property type="entry name" value="MFS_trans_sf"/>
</dbReference>
<evidence type="ECO:0000256" key="1">
    <source>
        <dbReference type="ARBA" id="ARBA00004141"/>
    </source>
</evidence>
<protein>
    <recommendedName>
        <fullName evidence="4">Major facilitator superfamily (MFS) profile domain-containing protein</fullName>
    </recommendedName>
</protein>
<feature type="transmembrane region" description="Helical" evidence="3">
    <location>
        <begin position="423"/>
        <end position="445"/>
    </location>
</feature>
<dbReference type="GO" id="GO:0008028">
    <property type="term" value="F:monocarboxylic acid transmembrane transporter activity"/>
    <property type="evidence" value="ECO:0007669"/>
    <property type="project" value="TreeGrafter"/>
</dbReference>
<feature type="transmembrane region" description="Helical" evidence="3">
    <location>
        <begin position="113"/>
        <end position="132"/>
    </location>
</feature>
<comment type="caution">
    <text evidence="5">The sequence shown here is derived from an EMBL/GenBank/DDBJ whole genome shotgun (WGS) entry which is preliminary data.</text>
</comment>
<feature type="transmembrane region" description="Helical" evidence="3">
    <location>
        <begin position="86"/>
        <end position="106"/>
    </location>
</feature>
<dbReference type="InterPro" id="IPR020846">
    <property type="entry name" value="MFS_dom"/>
</dbReference>
<feature type="transmembrane region" description="Helical" evidence="3">
    <location>
        <begin position="43"/>
        <end position="66"/>
    </location>
</feature>
<feature type="region of interest" description="Disordered" evidence="2">
    <location>
        <begin position="272"/>
        <end position="291"/>
    </location>
</feature>
<dbReference type="InterPro" id="IPR011701">
    <property type="entry name" value="MFS"/>
</dbReference>
<dbReference type="EMBL" id="JAIWYP010000006">
    <property type="protein sequence ID" value="KAH3807458.1"/>
    <property type="molecule type" value="Genomic_DNA"/>
</dbReference>
<feature type="domain" description="Major facilitator superfamily (MFS) profile" evidence="4">
    <location>
        <begin position="424"/>
        <end position="634"/>
    </location>
</feature>
<feature type="transmembrane region" description="Helical" evidence="3">
    <location>
        <begin position="170"/>
        <end position="190"/>
    </location>
</feature>
<accession>A0A9D4FYT4</accession>
<evidence type="ECO:0000259" key="4">
    <source>
        <dbReference type="PROSITE" id="PS50850"/>
    </source>
</evidence>
<gene>
    <name evidence="5" type="ORF">DPMN_135798</name>
</gene>
<sequence>MTLGGGGKPRDGKRTKNGVDSKQDGGRSKSGQKEELVKPPDGGWGWMVVLSSFLIHVIADGIVYSFGIFYIEFLDYFKAGKGETAWVGSLVPGVTLCVGPIASILTNRYGCRVTTIAGAIIAALGFVLSLAAPNLYFLYFSFGILSGLGFGLIYLPAIVSVGYYFEDRRALATGLAVSGSGLGAFIFNPFSKYLIDEFGWRGAILIEAGLILNCVLCGALFRPLVNSKKAKHSEDKDIEQNAVKLKEIEPLMLKDSELLKKNLDMELVVGDGDHSASQPSSPTHIVPPLNFREGPKREAGLFSSEGSLYRPSHKPVNPSPLLLDASENRQPPVMQRLLSETTHRHRTTSQHSQHLSLGGSLYQSGSLMNINIQRSHPALYIASMGSIPGAGTDIKKRLCCCMIPADLYYSLKQMCDLSLLKDVIFLMFVISNFFTSIGFNMPFIFLTDRAEDEGIDPDDAKWLVSAIGISNTVGRVLFGYLADRPCVNRLALYNTALTICGVATALCPLCYNYTLLMIYACVFGLFIGVYVSLTSVVLVDLLGIEMLTNSFGLLLMFQGISTLIGPPIAGWLYDGTGSYDISFIAAGIVVALSGVMLFFIPLVRRCLHLPDRRPKEVEEEMVEEEMTAVQGVVA</sequence>
<dbReference type="PANTHER" id="PTHR11360:SF284">
    <property type="entry name" value="EG:103B4.3 PROTEIN-RELATED"/>
    <property type="match status" value="1"/>
</dbReference>
<keyword evidence="3" id="KW-1133">Transmembrane helix</keyword>
<dbReference type="Pfam" id="PF07690">
    <property type="entry name" value="MFS_1"/>
    <property type="match status" value="2"/>
</dbReference>
<dbReference type="PROSITE" id="PS50850">
    <property type="entry name" value="MFS"/>
    <property type="match status" value="1"/>
</dbReference>
<feature type="region of interest" description="Disordered" evidence="2">
    <location>
        <begin position="1"/>
        <end position="37"/>
    </location>
</feature>
<reference evidence="5" key="1">
    <citation type="journal article" date="2019" name="bioRxiv">
        <title>The Genome of the Zebra Mussel, Dreissena polymorpha: A Resource for Invasive Species Research.</title>
        <authorList>
            <person name="McCartney M.A."/>
            <person name="Auch B."/>
            <person name="Kono T."/>
            <person name="Mallez S."/>
            <person name="Zhang Y."/>
            <person name="Obille A."/>
            <person name="Becker A."/>
            <person name="Abrahante J.E."/>
            <person name="Garbe J."/>
            <person name="Badalamenti J.P."/>
            <person name="Herman A."/>
            <person name="Mangelson H."/>
            <person name="Liachko I."/>
            <person name="Sullivan S."/>
            <person name="Sone E.D."/>
            <person name="Koren S."/>
            <person name="Silverstein K.A.T."/>
            <person name="Beckman K.B."/>
            <person name="Gohl D.M."/>
        </authorList>
    </citation>
    <scope>NUCLEOTIDE SEQUENCE</scope>
    <source>
        <strain evidence="5">Duluth1</strain>
        <tissue evidence="5">Whole animal</tissue>
    </source>
</reference>
<evidence type="ECO:0000256" key="3">
    <source>
        <dbReference type="SAM" id="Phobius"/>
    </source>
</evidence>